<dbReference type="Gene3D" id="3.40.50.150">
    <property type="entry name" value="Vaccinia Virus protein VP39"/>
    <property type="match status" value="1"/>
</dbReference>
<name>A0A9D1LRK4_9FIRM</name>
<comment type="caution">
    <text evidence="2">The sequence shown here is derived from an EMBL/GenBank/DDBJ whole genome shotgun (WGS) entry which is preliminary data.</text>
</comment>
<dbReference type="Pfam" id="PF13649">
    <property type="entry name" value="Methyltransf_25"/>
    <property type="match status" value="1"/>
</dbReference>
<dbReference type="EMBL" id="DVNK01000037">
    <property type="protein sequence ID" value="HIU46706.1"/>
    <property type="molecule type" value="Genomic_DNA"/>
</dbReference>
<dbReference type="Proteomes" id="UP000824123">
    <property type="component" value="Unassembled WGS sequence"/>
</dbReference>
<evidence type="ECO:0000259" key="1">
    <source>
        <dbReference type="Pfam" id="PF13649"/>
    </source>
</evidence>
<protein>
    <submittedName>
        <fullName evidence="2">Methyltransferase domain-containing protein</fullName>
    </submittedName>
</protein>
<organism evidence="2 3">
    <name type="scientific">Candidatus Fimadaptatus faecigallinarum</name>
    <dbReference type="NCBI Taxonomy" id="2840814"/>
    <lineage>
        <taxon>Bacteria</taxon>
        <taxon>Bacillati</taxon>
        <taxon>Bacillota</taxon>
        <taxon>Clostridia</taxon>
        <taxon>Eubacteriales</taxon>
        <taxon>Candidatus Fimadaptatus</taxon>
    </lineage>
</organism>
<dbReference type="AlphaFoldDB" id="A0A9D1LRK4"/>
<dbReference type="InterPro" id="IPR041698">
    <property type="entry name" value="Methyltransf_25"/>
</dbReference>
<dbReference type="SUPFAM" id="SSF53335">
    <property type="entry name" value="S-adenosyl-L-methionine-dependent methyltransferases"/>
    <property type="match status" value="1"/>
</dbReference>
<dbReference type="InterPro" id="IPR029063">
    <property type="entry name" value="SAM-dependent_MTases_sf"/>
</dbReference>
<evidence type="ECO:0000313" key="3">
    <source>
        <dbReference type="Proteomes" id="UP000824123"/>
    </source>
</evidence>
<dbReference type="CDD" id="cd02440">
    <property type="entry name" value="AdoMet_MTases"/>
    <property type="match status" value="1"/>
</dbReference>
<dbReference type="GO" id="GO:0032259">
    <property type="term" value="P:methylation"/>
    <property type="evidence" value="ECO:0007669"/>
    <property type="project" value="UniProtKB-KW"/>
</dbReference>
<sequence>MGYSQLISQRHWNLPDKGERETMREQTFIDDIVLKSHIEKELLANLDGIKTVFDGGGGAGRFSILLAQRGCQVTHFDISKPMLDKAAELARAAGVQDRIEFVEGALEDLSAYSDGAFDLVMSFDAPISYTYPNQEKVIANLVRICAKRIMLSVSSRLGSLPYCANPLPKNQFILDDDCDDPWVRSCIEGAQAAVDGFTFNGAVCEQLWRTGLMGGDAEREAYDRGEAPWPITYAFMPDELERILRQCGVHDIKLAGPGAFARTLPREILRKIMRDAKQRAEFLEFCHVYDQNPYVCGMGKDNLFAKGLVT</sequence>
<evidence type="ECO:0000313" key="2">
    <source>
        <dbReference type="EMBL" id="HIU46706.1"/>
    </source>
</evidence>
<reference evidence="2" key="2">
    <citation type="journal article" date="2021" name="PeerJ">
        <title>Extensive microbial diversity within the chicken gut microbiome revealed by metagenomics and culture.</title>
        <authorList>
            <person name="Gilroy R."/>
            <person name="Ravi A."/>
            <person name="Getino M."/>
            <person name="Pursley I."/>
            <person name="Horton D.L."/>
            <person name="Alikhan N.F."/>
            <person name="Baker D."/>
            <person name="Gharbi K."/>
            <person name="Hall N."/>
            <person name="Watson M."/>
            <person name="Adriaenssens E.M."/>
            <person name="Foster-Nyarko E."/>
            <person name="Jarju S."/>
            <person name="Secka A."/>
            <person name="Antonio M."/>
            <person name="Oren A."/>
            <person name="Chaudhuri R.R."/>
            <person name="La Ragione R."/>
            <person name="Hildebrand F."/>
            <person name="Pallen M.J."/>
        </authorList>
    </citation>
    <scope>NUCLEOTIDE SEQUENCE</scope>
    <source>
        <strain evidence="2">ChiSxjej2B14-8506</strain>
    </source>
</reference>
<keyword evidence="2" id="KW-0489">Methyltransferase</keyword>
<accession>A0A9D1LRK4</accession>
<keyword evidence="2" id="KW-0808">Transferase</keyword>
<dbReference type="GO" id="GO:0008168">
    <property type="term" value="F:methyltransferase activity"/>
    <property type="evidence" value="ECO:0007669"/>
    <property type="project" value="UniProtKB-KW"/>
</dbReference>
<gene>
    <name evidence="2" type="ORF">IAC59_05565</name>
</gene>
<feature type="domain" description="Methyltransferase" evidence="1">
    <location>
        <begin position="52"/>
        <end position="146"/>
    </location>
</feature>
<reference evidence="2" key="1">
    <citation type="submission" date="2020-10" db="EMBL/GenBank/DDBJ databases">
        <authorList>
            <person name="Gilroy R."/>
        </authorList>
    </citation>
    <scope>NUCLEOTIDE SEQUENCE</scope>
    <source>
        <strain evidence="2">ChiSxjej2B14-8506</strain>
    </source>
</reference>
<proteinExistence type="predicted"/>